<name>A0AAN9J712_CLITE</name>
<dbReference type="EMBL" id="JAYKXN010000004">
    <property type="protein sequence ID" value="KAK7293332.1"/>
    <property type="molecule type" value="Genomic_DNA"/>
</dbReference>
<sequence length="149" mass="16809">MEGGRLENLQKQFPLSSAPDLVLLRLLPRFFLFDFIHTVTADMGVYTKCNAQGFVPPIAKEGRLAITAAKDESRYFVGSPFIVWESTFKGKNGSFETLRLDLMDQTTTREFCSTVKKIFIYSREDVKKMKCEHSTSSSEGEETSLSSDS</sequence>
<comment type="caution">
    <text evidence="1">The sequence shown here is derived from an EMBL/GenBank/DDBJ whole genome shotgun (WGS) entry which is preliminary data.</text>
</comment>
<accession>A0AAN9J712</accession>
<gene>
    <name evidence="1" type="ORF">RJT34_16195</name>
</gene>
<keyword evidence="2" id="KW-1185">Reference proteome</keyword>
<protein>
    <submittedName>
        <fullName evidence="1">Uncharacterized protein</fullName>
    </submittedName>
</protein>
<organism evidence="1 2">
    <name type="scientific">Clitoria ternatea</name>
    <name type="common">Butterfly pea</name>
    <dbReference type="NCBI Taxonomy" id="43366"/>
    <lineage>
        <taxon>Eukaryota</taxon>
        <taxon>Viridiplantae</taxon>
        <taxon>Streptophyta</taxon>
        <taxon>Embryophyta</taxon>
        <taxon>Tracheophyta</taxon>
        <taxon>Spermatophyta</taxon>
        <taxon>Magnoliopsida</taxon>
        <taxon>eudicotyledons</taxon>
        <taxon>Gunneridae</taxon>
        <taxon>Pentapetalae</taxon>
        <taxon>rosids</taxon>
        <taxon>fabids</taxon>
        <taxon>Fabales</taxon>
        <taxon>Fabaceae</taxon>
        <taxon>Papilionoideae</taxon>
        <taxon>50 kb inversion clade</taxon>
        <taxon>NPAAA clade</taxon>
        <taxon>indigoferoid/millettioid clade</taxon>
        <taxon>Phaseoleae</taxon>
        <taxon>Clitoria</taxon>
    </lineage>
</organism>
<reference evidence="1 2" key="1">
    <citation type="submission" date="2024-01" db="EMBL/GenBank/DDBJ databases">
        <title>The genomes of 5 underutilized Papilionoideae crops provide insights into root nodulation and disease resistance.</title>
        <authorList>
            <person name="Yuan L."/>
        </authorList>
    </citation>
    <scope>NUCLEOTIDE SEQUENCE [LARGE SCALE GENOMIC DNA]</scope>
    <source>
        <strain evidence="1">LY-2023</strain>
        <tissue evidence="1">Leaf</tissue>
    </source>
</reference>
<proteinExistence type="predicted"/>
<dbReference type="AlphaFoldDB" id="A0AAN9J712"/>
<evidence type="ECO:0000313" key="2">
    <source>
        <dbReference type="Proteomes" id="UP001359559"/>
    </source>
</evidence>
<dbReference type="Proteomes" id="UP001359559">
    <property type="component" value="Unassembled WGS sequence"/>
</dbReference>
<evidence type="ECO:0000313" key="1">
    <source>
        <dbReference type="EMBL" id="KAK7293332.1"/>
    </source>
</evidence>